<keyword evidence="1" id="KW-0812">Transmembrane</keyword>
<reference evidence="2 3" key="1">
    <citation type="journal article" date="2010" name="Nature">
        <title>Genome sequence of the palaeopolyploid soybean.</title>
        <authorList>
            <person name="Schmutz J."/>
            <person name="Cannon S.B."/>
            <person name="Schlueter J."/>
            <person name="Ma J."/>
            <person name="Mitros T."/>
            <person name="Nelson W."/>
            <person name="Hyten D.L."/>
            <person name="Song Q."/>
            <person name="Thelen J.J."/>
            <person name="Cheng J."/>
            <person name="Xu D."/>
            <person name="Hellsten U."/>
            <person name="May G.D."/>
            <person name="Yu Y."/>
            <person name="Sakurai T."/>
            <person name="Umezawa T."/>
            <person name="Bhattacharyya M.K."/>
            <person name="Sandhu D."/>
            <person name="Valliyodan B."/>
            <person name="Lindquist E."/>
            <person name="Peto M."/>
            <person name="Grant D."/>
            <person name="Shu S."/>
            <person name="Goodstein D."/>
            <person name="Barry K."/>
            <person name="Futrell-Griggs M."/>
            <person name="Abernathy B."/>
            <person name="Du J."/>
            <person name="Tian Z."/>
            <person name="Zhu L."/>
            <person name="Gill N."/>
            <person name="Joshi T."/>
            <person name="Libault M."/>
            <person name="Sethuraman A."/>
            <person name="Zhang X.-C."/>
            <person name="Shinozaki K."/>
            <person name="Nguyen H.T."/>
            <person name="Wing R.A."/>
            <person name="Cregan P."/>
            <person name="Specht J."/>
            <person name="Grimwood J."/>
            <person name="Rokhsar D."/>
            <person name="Stacey G."/>
            <person name="Shoemaker R.C."/>
            <person name="Jackson S.A."/>
        </authorList>
    </citation>
    <scope>NUCLEOTIDE SEQUENCE [LARGE SCALE GENOMIC DNA]</scope>
    <source>
        <strain evidence="3">cv. Williams 82</strain>
        <tissue evidence="2">Callus</tissue>
    </source>
</reference>
<name>A0A0R0EIK8_SOYBN</name>
<dbReference type="Proteomes" id="UP000008827">
    <property type="component" value="Chromosome 19"/>
</dbReference>
<evidence type="ECO:0000313" key="4">
    <source>
        <dbReference type="Proteomes" id="UP000008827"/>
    </source>
</evidence>
<dbReference type="AlphaFoldDB" id="A0A0R0EIK8"/>
<proteinExistence type="predicted"/>
<sequence>MSALNTCGYVSTLFWVPLITETETETICGEPVDLEGQRWPASSRRRVLTSLGICALLRFLAVTPKPSLAQSLLCLFYPFFCLLNRNLIMHFVPIAFSIQASVLLTVLSLFLGIFLGKQNS</sequence>
<dbReference type="EnsemblPlants" id="KRG94109">
    <property type="protein sequence ID" value="KRG94109"/>
    <property type="gene ID" value="GLYMA_19G063000"/>
</dbReference>
<dbReference type="Gramene" id="KRG94109">
    <property type="protein sequence ID" value="KRG94109"/>
    <property type="gene ID" value="GLYMA_19G063000"/>
</dbReference>
<protein>
    <submittedName>
        <fullName evidence="2 3">Uncharacterized protein</fullName>
    </submittedName>
</protein>
<keyword evidence="1" id="KW-0472">Membrane</keyword>
<accession>A0A0R0EIK8</accession>
<organism evidence="2">
    <name type="scientific">Glycine max</name>
    <name type="common">Soybean</name>
    <name type="synonym">Glycine hispida</name>
    <dbReference type="NCBI Taxonomy" id="3847"/>
    <lineage>
        <taxon>Eukaryota</taxon>
        <taxon>Viridiplantae</taxon>
        <taxon>Streptophyta</taxon>
        <taxon>Embryophyta</taxon>
        <taxon>Tracheophyta</taxon>
        <taxon>Spermatophyta</taxon>
        <taxon>Magnoliopsida</taxon>
        <taxon>eudicotyledons</taxon>
        <taxon>Gunneridae</taxon>
        <taxon>Pentapetalae</taxon>
        <taxon>rosids</taxon>
        <taxon>fabids</taxon>
        <taxon>Fabales</taxon>
        <taxon>Fabaceae</taxon>
        <taxon>Papilionoideae</taxon>
        <taxon>50 kb inversion clade</taxon>
        <taxon>NPAAA clade</taxon>
        <taxon>indigoferoid/millettioid clade</taxon>
        <taxon>Phaseoleae</taxon>
        <taxon>Glycine</taxon>
        <taxon>Glycine subgen. Soja</taxon>
    </lineage>
</organism>
<feature type="transmembrane region" description="Helical" evidence="1">
    <location>
        <begin position="91"/>
        <end position="115"/>
    </location>
</feature>
<keyword evidence="1" id="KW-1133">Transmembrane helix</keyword>
<dbReference type="EMBL" id="CM000852">
    <property type="protein sequence ID" value="KRG94109.1"/>
    <property type="molecule type" value="Genomic_DNA"/>
</dbReference>
<evidence type="ECO:0000313" key="2">
    <source>
        <dbReference type="EMBL" id="KRG94109.1"/>
    </source>
</evidence>
<evidence type="ECO:0000313" key="3">
    <source>
        <dbReference type="EnsemblPlants" id="KRG94109"/>
    </source>
</evidence>
<reference evidence="3" key="2">
    <citation type="submission" date="2018-02" db="UniProtKB">
        <authorList>
            <consortium name="EnsemblPlants"/>
        </authorList>
    </citation>
    <scope>IDENTIFICATION</scope>
    <source>
        <strain evidence="3">Williams 82</strain>
    </source>
</reference>
<dbReference type="InParanoid" id="A0A0R0EIK8"/>
<reference evidence="2" key="3">
    <citation type="submission" date="2018-07" db="EMBL/GenBank/DDBJ databases">
        <title>WGS assembly of Glycine max.</title>
        <authorList>
            <person name="Schmutz J."/>
            <person name="Cannon S."/>
            <person name="Schlueter J."/>
            <person name="Ma J."/>
            <person name="Mitros T."/>
            <person name="Nelson W."/>
            <person name="Hyten D."/>
            <person name="Song Q."/>
            <person name="Thelen J."/>
            <person name="Cheng J."/>
            <person name="Xu D."/>
            <person name="Hellsten U."/>
            <person name="May G."/>
            <person name="Yu Y."/>
            <person name="Sakurai T."/>
            <person name="Umezawa T."/>
            <person name="Bhattacharyya M."/>
            <person name="Sandhu D."/>
            <person name="Valliyodan B."/>
            <person name="Lindquist E."/>
            <person name="Peto M."/>
            <person name="Grant D."/>
            <person name="Shu S."/>
            <person name="Goodstein D."/>
            <person name="Barry K."/>
            <person name="Futrell-Griggs M."/>
            <person name="Abernathy B."/>
            <person name="Du J."/>
            <person name="Tian Z."/>
            <person name="Zhu L."/>
            <person name="Gill N."/>
            <person name="Joshi T."/>
            <person name="Libault M."/>
            <person name="Sethuraman A."/>
            <person name="Zhang X."/>
            <person name="Shinozaki K."/>
            <person name="Nguyen H."/>
            <person name="Wing R."/>
            <person name="Cregan P."/>
            <person name="Specht J."/>
            <person name="Grimwood J."/>
            <person name="Rokhsar D."/>
            <person name="Stacey G."/>
            <person name="Shoemaker R."/>
            <person name="Jackson S."/>
        </authorList>
    </citation>
    <scope>NUCLEOTIDE SEQUENCE</scope>
    <source>
        <tissue evidence="2">Callus</tissue>
    </source>
</reference>
<gene>
    <name evidence="2" type="ORF">GLYMA_19G063000</name>
</gene>
<evidence type="ECO:0000256" key="1">
    <source>
        <dbReference type="SAM" id="Phobius"/>
    </source>
</evidence>
<keyword evidence="4" id="KW-1185">Reference proteome</keyword>
<feature type="transmembrane region" description="Helical" evidence="1">
    <location>
        <begin position="68"/>
        <end position="84"/>
    </location>
</feature>